<name>K0IDM0_NITGG</name>
<accession>K0IDM0</accession>
<protein>
    <submittedName>
        <fullName evidence="1">Putative diacylglycerol kinase catalytic region</fullName>
    </submittedName>
</protein>
<gene>
    <name evidence="1" type="ordered locus">Ngar_c08430</name>
</gene>
<reference evidence="1 2" key="1">
    <citation type="journal article" date="2012" name="Environ. Microbiol.">
        <title>The genome of the ammonia-oxidizing Candidatus Nitrososphaera gargensis: insights into metabolic versatility and environmental adaptations.</title>
        <authorList>
            <person name="Spang A."/>
            <person name="Poehlein A."/>
            <person name="Offre P."/>
            <person name="Zumbragel S."/>
            <person name="Haider S."/>
            <person name="Rychlik N."/>
            <person name="Nowka B."/>
            <person name="Schmeisser C."/>
            <person name="Lebedeva E.V."/>
            <person name="Rattei T."/>
            <person name="Bohm C."/>
            <person name="Schmid M."/>
            <person name="Galushko A."/>
            <person name="Hatzenpichler R."/>
            <person name="Weinmaier T."/>
            <person name="Daniel R."/>
            <person name="Schleper C."/>
            <person name="Spieck E."/>
            <person name="Streit W."/>
            <person name="Wagner M."/>
        </authorList>
    </citation>
    <scope>NUCLEOTIDE SEQUENCE [LARGE SCALE GENOMIC DNA]</scope>
    <source>
        <strain evidence="2">Ga9.2</strain>
    </source>
</reference>
<dbReference type="EMBL" id="CP002408">
    <property type="protein sequence ID" value="AFU57785.1"/>
    <property type="molecule type" value="Genomic_DNA"/>
</dbReference>
<dbReference type="KEGG" id="nga:Ngar_c08430"/>
<dbReference type="GO" id="GO:0016301">
    <property type="term" value="F:kinase activity"/>
    <property type="evidence" value="ECO:0007669"/>
    <property type="project" value="UniProtKB-KW"/>
</dbReference>
<dbReference type="InParanoid" id="K0IDM0"/>
<evidence type="ECO:0000313" key="2">
    <source>
        <dbReference type="Proteomes" id="UP000008037"/>
    </source>
</evidence>
<dbReference type="Proteomes" id="UP000008037">
    <property type="component" value="Chromosome"/>
</dbReference>
<proteinExistence type="predicted"/>
<sequence length="67" mass="7202">MLVKSLDIPAGVVECCKNIASVNKSVKLDVIGVRATRKEDGSTTPMRIMLNAAEMGVAAEIIDRSKR</sequence>
<keyword evidence="1" id="KW-0808">Transferase</keyword>
<organism evidence="1 2">
    <name type="scientific">Nitrososphaera gargensis (strain Ga9.2)</name>
    <dbReference type="NCBI Taxonomy" id="1237085"/>
    <lineage>
        <taxon>Archaea</taxon>
        <taxon>Nitrososphaerota</taxon>
        <taxon>Nitrososphaeria</taxon>
        <taxon>Nitrososphaerales</taxon>
        <taxon>Nitrososphaeraceae</taxon>
        <taxon>Nitrososphaera</taxon>
    </lineage>
</organism>
<dbReference type="HOGENOM" id="CLU_2802394_0_0_2"/>
<evidence type="ECO:0000313" key="1">
    <source>
        <dbReference type="EMBL" id="AFU57785.1"/>
    </source>
</evidence>
<dbReference type="BioCyc" id="CNIT1237085:G1324-841-MONOMER"/>
<keyword evidence="2" id="KW-1185">Reference proteome</keyword>
<keyword evidence="1" id="KW-0418">Kinase</keyword>
<dbReference type="STRING" id="1237085.Ngar_c08430"/>
<dbReference type="AlphaFoldDB" id="K0IDM0"/>